<evidence type="ECO:0000313" key="2">
    <source>
        <dbReference type="EMBL" id="MEC4721179.1"/>
    </source>
</evidence>
<dbReference type="InterPro" id="IPR051043">
    <property type="entry name" value="Sulfatase_Mod_Factor_Kinase"/>
</dbReference>
<feature type="domain" description="Sulfatase-modifying factor enzyme-like" evidence="1">
    <location>
        <begin position="180"/>
        <end position="318"/>
    </location>
</feature>
<dbReference type="InterPro" id="IPR042095">
    <property type="entry name" value="SUMF_sf"/>
</dbReference>
<feature type="domain" description="Sulfatase-modifying factor enzyme-like" evidence="1">
    <location>
        <begin position="324"/>
        <end position="392"/>
    </location>
</feature>
<protein>
    <submittedName>
        <fullName evidence="2">Selenoneine synthase SenA</fullName>
    </submittedName>
</protein>
<dbReference type="InterPro" id="IPR005532">
    <property type="entry name" value="SUMF_dom"/>
</dbReference>
<dbReference type="NCBIfam" id="TIGR04373">
    <property type="entry name" value="egtB_X_signatur"/>
    <property type="match status" value="1"/>
</dbReference>
<name>A0ABU6JC01_9BURK</name>
<evidence type="ECO:0000313" key="3">
    <source>
        <dbReference type="Proteomes" id="UP001352263"/>
    </source>
</evidence>
<dbReference type="SUPFAM" id="SSF56436">
    <property type="entry name" value="C-type lectin-like"/>
    <property type="match status" value="1"/>
</dbReference>
<dbReference type="PANTHER" id="PTHR23150">
    <property type="entry name" value="SULFATASE MODIFYING FACTOR 1, 2"/>
    <property type="match status" value="1"/>
</dbReference>
<dbReference type="InterPro" id="IPR030809">
    <property type="entry name" value="EgtB_signatur"/>
</dbReference>
<dbReference type="EMBL" id="JAWIIV010000016">
    <property type="protein sequence ID" value="MEC4721179.1"/>
    <property type="molecule type" value="Genomic_DNA"/>
</dbReference>
<organism evidence="2 3">
    <name type="scientific">Noviherbaspirillum album</name>
    <dbReference type="NCBI Taxonomy" id="3080276"/>
    <lineage>
        <taxon>Bacteria</taxon>
        <taxon>Pseudomonadati</taxon>
        <taxon>Pseudomonadota</taxon>
        <taxon>Betaproteobacteria</taxon>
        <taxon>Burkholderiales</taxon>
        <taxon>Oxalobacteraceae</taxon>
        <taxon>Noviherbaspirillum</taxon>
    </lineage>
</organism>
<dbReference type="Pfam" id="PF03781">
    <property type="entry name" value="FGE-sulfatase"/>
    <property type="match status" value="2"/>
</dbReference>
<gene>
    <name evidence="2" type="primary">senA</name>
    <name evidence="2" type="ORF">RY831_18600</name>
</gene>
<keyword evidence="3" id="KW-1185">Reference proteome</keyword>
<comment type="caution">
    <text evidence="2">The sequence shown here is derived from an EMBL/GenBank/DDBJ whole genome shotgun (WGS) entry which is preliminary data.</text>
</comment>
<sequence>MNVSFRTASAPELMTALQDARRDTLALIEAFLAAGFGTGVQLAARPEFNPPLWELGHVAWFAEWYVLRDARSSDPTAAHRTSMLTKGDDWFDPNTVAHRMRWKLELPSAGALKTYCHEVLDRVLDKLSRAGGDDNSLYPYRLVLAYEDMRRELMLEQLQALGIALPPELPAQAIPNWAQGEIDFPGGTIQLGSAPDTGFVFDNEKWAHACRVPAFTIDSALVTNAQYAEFVADGGYQNPQFWSVNGRAWLMLQDRSAPRDWIRDGRHWLCDRFGRHIVLPGHEPVRHVGLYEAQAYCVWTGRRLPTEAEWEYAAMSGHPALRWGDLWEWTCSPFEPYPGFEPDAYREYSEPHFISHQSVRGASVMTRQRMRSLKFRRFCLPGRDNMFIGFRTCVL</sequence>
<dbReference type="Gene3D" id="3.90.1580.10">
    <property type="entry name" value="paralog of FGE (formylglycine-generating enzyme)"/>
    <property type="match status" value="2"/>
</dbReference>
<dbReference type="InterPro" id="IPR016187">
    <property type="entry name" value="CTDL_fold"/>
</dbReference>
<reference evidence="2 3" key="1">
    <citation type="submission" date="2023-10" db="EMBL/GenBank/DDBJ databases">
        <title>Noviherbaspirillum sp. CPCC 100848 genome assembly.</title>
        <authorList>
            <person name="Li X.Y."/>
            <person name="Fang X.M."/>
        </authorList>
    </citation>
    <scope>NUCLEOTIDE SEQUENCE [LARGE SCALE GENOMIC DNA]</scope>
    <source>
        <strain evidence="2 3">CPCC 100848</strain>
    </source>
</reference>
<accession>A0ABU6JC01</accession>
<evidence type="ECO:0000259" key="1">
    <source>
        <dbReference type="Pfam" id="PF03781"/>
    </source>
</evidence>
<dbReference type="Proteomes" id="UP001352263">
    <property type="component" value="Unassembled WGS sequence"/>
</dbReference>
<dbReference type="NCBIfam" id="NF041186">
    <property type="entry name" value="SenA"/>
    <property type="match status" value="1"/>
</dbReference>
<proteinExistence type="predicted"/>
<dbReference type="RefSeq" id="WP_326507886.1">
    <property type="nucleotide sequence ID" value="NZ_JAWIIV010000016.1"/>
</dbReference>